<reference evidence="2 3" key="1">
    <citation type="submission" date="2023-10" db="EMBL/GenBank/DDBJ databases">
        <title>Xenorhabdus taiwanensis sp. nov., a symbiotic bacterium associated with the entomopathogenic nematode Steinernema taiwanensis.</title>
        <authorList>
            <person name="Tseng C.T."/>
            <person name="Shu H.Y."/>
            <person name="Chen M.H."/>
            <person name="Fang Y.J."/>
            <person name="Wu T.L."/>
            <person name="Lin Y.C."/>
            <person name="Huang C.J."/>
        </authorList>
    </citation>
    <scope>NUCLEOTIDE SEQUENCE [LARGE SCALE GENOMIC DNA]</scope>
    <source>
        <strain evidence="2 3">TCT-1</strain>
    </source>
</reference>
<sequence length="78" mass="9008">MVAIKTINIQINIALNDEKESSDFFVIQARKFPSVVSLSKEKYLIKVNCSLNVNVFIINPLSLVFFSMWIFFLFLFIG</sequence>
<organism evidence="2 3">
    <name type="scientific">Xenorhabdus taiwanensis</name>
    <dbReference type="NCBI Taxonomy" id="3085177"/>
    <lineage>
        <taxon>Bacteria</taxon>
        <taxon>Pseudomonadati</taxon>
        <taxon>Pseudomonadota</taxon>
        <taxon>Gammaproteobacteria</taxon>
        <taxon>Enterobacterales</taxon>
        <taxon>Morganellaceae</taxon>
        <taxon>Xenorhabdus</taxon>
    </lineage>
</organism>
<proteinExistence type="predicted"/>
<dbReference type="Proteomes" id="UP001529514">
    <property type="component" value="Chromosome"/>
</dbReference>
<keyword evidence="1" id="KW-0472">Membrane</keyword>
<keyword evidence="1" id="KW-1133">Transmembrane helix</keyword>
<evidence type="ECO:0000313" key="3">
    <source>
        <dbReference type="Proteomes" id="UP001529514"/>
    </source>
</evidence>
<protein>
    <submittedName>
        <fullName evidence="2">Uncharacterized protein</fullName>
    </submittedName>
</protein>
<evidence type="ECO:0000313" key="2">
    <source>
        <dbReference type="EMBL" id="BET98241.1"/>
    </source>
</evidence>
<evidence type="ECO:0000256" key="1">
    <source>
        <dbReference type="SAM" id="Phobius"/>
    </source>
</evidence>
<accession>A0ABN7C747</accession>
<gene>
    <name evidence="2" type="ORF">TCT1_31620</name>
</gene>
<feature type="transmembrane region" description="Helical" evidence="1">
    <location>
        <begin position="56"/>
        <end position="77"/>
    </location>
</feature>
<dbReference type="EMBL" id="AP028978">
    <property type="protein sequence ID" value="BET98241.1"/>
    <property type="molecule type" value="Genomic_DNA"/>
</dbReference>
<name>A0ABN7C747_9GAMM</name>
<keyword evidence="3" id="KW-1185">Reference proteome</keyword>
<keyword evidence="1" id="KW-0812">Transmembrane</keyword>